<dbReference type="PROSITE" id="PS00622">
    <property type="entry name" value="HTH_LUXR_1"/>
    <property type="match status" value="1"/>
</dbReference>
<dbReference type="PROSITE" id="PS50043">
    <property type="entry name" value="HTH_LUXR_2"/>
    <property type="match status" value="1"/>
</dbReference>
<evidence type="ECO:0000256" key="1">
    <source>
        <dbReference type="ARBA" id="ARBA00023015"/>
    </source>
</evidence>
<dbReference type="CDD" id="cd06170">
    <property type="entry name" value="LuxR_C_like"/>
    <property type="match status" value="1"/>
</dbReference>
<dbReference type="PANTHER" id="PTHR44688">
    <property type="entry name" value="DNA-BINDING TRANSCRIPTIONAL ACTIVATOR DEVR_DOSR"/>
    <property type="match status" value="1"/>
</dbReference>
<dbReference type="InterPro" id="IPR000792">
    <property type="entry name" value="Tscrpt_reg_LuxR_C"/>
</dbReference>
<gene>
    <name evidence="5" type="ORF">ADIMK_0552</name>
</gene>
<evidence type="ECO:0000256" key="2">
    <source>
        <dbReference type="ARBA" id="ARBA00023125"/>
    </source>
</evidence>
<dbReference type="OrthoDB" id="9774661at2"/>
<sequence length="235" mass="26959">MNSNSLAHSVGLYQFQEECLGLITGVLDVPKAISYLIDDKGKPVCYKVHQLQPSMHREYVTTYHKYDPLHPTLFSDNNADVVKMSDLVSGHERSEHPYFQEFINPWGVRDIVELFLRLDNQLVAGFALFNLANQPEIDADYVRRVNKLYQFMQFSLEQSIESPRNTQFDAFCSQHGLTNKERLVVELVTQGLPNKSIANSLDCSLATVKTHLQHIFQKLSINSKNELISTLYQKH</sequence>
<dbReference type="SUPFAM" id="SSF46894">
    <property type="entry name" value="C-terminal effector domain of the bipartite response regulators"/>
    <property type="match status" value="1"/>
</dbReference>
<keyword evidence="1" id="KW-0805">Transcription regulation</keyword>
<dbReference type="GO" id="GO:0003677">
    <property type="term" value="F:DNA binding"/>
    <property type="evidence" value="ECO:0007669"/>
    <property type="project" value="UniProtKB-KW"/>
</dbReference>
<organism evidence="5 6">
    <name type="scientific">Marinobacterium lacunae</name>
    <dbReference type="NCBI Taxonomy" id="1232683"/>
    <lineage>
        <taxon>Bacteria</taxon>
        <taxon>Pseudomonadati</taxon>
        <taxon>Pseudomonadota</taxon>
        <taxon>Gammaproteobacteria</taxon>
        <taxon>Oceanospirillales</taxon>
        <taxon>Oceanospirillaceae</taxon>
        <taxon>Marinobacterium</taxon>
    </lineage>
</organism>
<dbReference type="PATRIC" id="fig|1232683.4.peg.544"/>
<dbReference type="PRINTS" id="PR00038">
    <property type="entry name" value="HTHLUXR"/>
</dbReference>
<name>A0A081G375_9GAMM</name>
<dbReference type="Proteomes" id="UP000028252">
    <property type="component" value="Unassembled WGS sequence"/>
</dbReference>
<dbReference type="STRING" id="1232683.ADIMK_0552"/>
<dbReference type="InterPro" id="IPR016032">
    <property type="entry name" value="Sig_transdc_resp-reg_C-effctor"/>
</dbReference>
<evidence type="ECO:0000256" key="3">
    <source>
        <dbReference type="ARBA" id="ARBA00023163"/>
    </source>
</evidence>
<evidence type="ECO:0000313" key="5">
    <source>
        <dbReference type="EMBL" id="KEA65230.1"/>
    </source>
</evidence>
<dbReference type="Gene3D" id="1.10.10.10">
    <property type="entry name" value="Winged helix-like DNA-binding domain superfamily/Winged helix DNA-binding domain"/>
    <property type="match status" value="1"/>
</dbReference>
<comment type="caution">
    <text evidence="5">The sequence shown here is derived from an EMBL/GenBank/DDBJ whole genome shotgun (WGS) entry which is preliminary data.</text>
</comment>
<dbReference type="RefSeq" id="WP_036183345.1">
    <property type="nucleotide sequence ID" value="NZ_JMQN01000012.1"/>
</dbReference>
<dbReference type="EMBL" id="JMQN01000012">
    <property type="protein sequence ID" value="KEA65230.1"/>
    <property type="molecule type" value="Genomic_DNA"/>
</dbReference>
<protein>
    <submittedName>
        <fullName evidence="5">Monoamine regulon transcriptional regulator</fullName>
    </submittedName>
</protein>
<dbReference type="AlphaFoldDB" id="A0A081G375"/>
<dbReference type="Pfam" id="PF00196">
    <property type="entry name" value="GerE"/>
    <property type="match status" value="1"/>
</dbReference>
<dbReference type="eggNOG" id="COG2197">
    <property type="taxonomic scope" value="Bacteria"/>
</dbReference>
<reference evidence="5 6" key="1">
    <citation type="submission" date="2014-04" db="EMBL/GenBank/DDBJ databases">
        <title>Marinobacterium kochiensis sp. nov., isolated from sediment sample collected from Kochi backwaters in Kerala, India.</title>
        <authorList>
            <person name="Singh A."/>
            <person name="Pinnaka A.K."/>
        </authorList>
    </citation>
    <scope>NUCLEOTIDE SEQUENCE [LARGE SCALE GENOMIC DNA]</scope>
    <source>
        <strain evidence="5 6">AK27</strain>
    </source>
</reference>
<keyword evidence="2" id="KW-0238">DNA-binding</keyword>
<proteinExistence type="predicted"/>
<evidence type="ECO:0000313" key="6">
    <source>
        <dbReference type="Proteomes" id="UP000028252"/>
    </source>
</evidence>
<evidence type="ECO:0000259" key="4">
    <source>
        <dbReference type="PROSITE" id="PS50043"/>
    </source>
</evidence>
<feature type="domain" description="HTH luxR-type" evidence="4">
    <location>
        <begin position="170"/>
        <end position="235"/>
    </location>
</feature>
<dbReference type="PANTHER" id="PTHR44688:SF16">
    <property type="entry name" value="DNA-BINDING TRANSCRIPTIONAL ACTIVATOR DEVR_DOSR"/>
    <property type="match status" value="1"/>
</dbReference>
<keyword evidence="6" id="KW-1185">Reference proteome</keyword>
<dbReference type="SMART" id="SM00421">
    <property type="entry name" value="HTH_LUXR"/>
    <property type="match status" value="1"/>
</dbReference>
<dbReference type="GO" id="GO:0006355">
    <property type="term" value="P:regulation of DNA-templated transcription"/>
    <property type="evidence" value="ECO:0007669"/>
    <property type="project" value="InterPro"/>
</dbReference>
<keyword evidence="3" id="KW-0804">Transcription</keyword>
<accession>A0A081G375</accession>
<dbReference type="InterPro" id="IPR036388">
    <property type="entry name" value="WH-like_DNA-bd_sf"/>
</dbReference>